<dbReference type="GO" id="GO:0000287">
    <property type="term" value="F:magnesium ion binding"/>
    <property type="evidence" value="ECO:0007669"/>
    <property type="project" value="TreeGrafter"/>
</dbReference>
<evidence type="ECO:0000256" key="2">
    <source>
        <dbReference type="ARBA" id="ARBA00009765"/>
    </source>
</evidence>
<feature type="transmembrane region" description="Helical" evidence="12">
    <location>
        <begin position="274"/>
        <end position="293"/>
    </location>
</feature>
<evidence type="ECO:0000256" key="8">
    <source>
        <dbReference type="ARBA" id="ARBA00023065"/>
    </source>
</evidence>
<dbReference type="SUPFAM" id="SSF144083">
    <property type="entry name" value="Magnesium transport protein CorA, transmembrane region"/>
    <property type="match status" value="1"/>
</dbReference>
<dbReference type="PANTHER" id="PTHR46494:SF1">
    <property type="entry name" value="CORA FAMILY METAL ION TRANSPORTER (EUROFUNG)"/>
    <property type="match status" value="1"/>
</dbReference>
<keyword evidence="5 12" id="KW-0812">Transmembrane</keyword>
<dbReference type="EMBL" id="JACRSV010000001">
    <property type="protein sequence ID" value="MBC8559001.1"/>
    <property type="molecule type" value="Genomic_DNA"/>
</dbReference>
<dbReference type="GO" id="GO:0005886">
    <property type="term" value="C:plasma membrane"/>
    <property type="evidence" value="ECO:0007669"/>
    <property type="project" value="UniProtKB-SubCell"/>
</dbReference>
<keyword evidence="3" id="KW-0813">Transport</keyword>
<accession>A0A926E4C5</accession>
<dbReference type="GO" id="GO:0015087">
    <property type="term" value="F:cobalt ion transmembrane transporter activity"/>
    <property type="evidence" value="ECO:0007669"/>
    <property type="project" value="TreeGrafter"/>
</dbReference>
<dbReference type="InterPro" id="IPR045863">
    <property type="entry name" value="CorA_TM1_TM2"/>
</dbReference>
<evidence type="ECO:0000256" key="6">
    <source>
        <dbReference type="ARBA" id="ARBA00022842"/>
    </source>
</evidence>
<evidence type="ECO:0000256" key="9">
    <source>
        <dbReference type="ARBA" id="ARBA00023136"/>
    </source>
</evidence>
<organism evidence="13 14">
    <name type="scientific">Fumia xinanensis</name>
    <dbReference type="NCBI Taxonomy" id="2763659"/>
    <lineage>
        <taxon>Bacteria</taxon>
        <taxon>Bacillati</taxon>
        <taxon>Bacillota</taxon>
        <taxon>Clostridia</taxon>
        <taxon>Eubacteriales</taxon>
        <taxon>Oscillospiraceae</taxon>
        <taxon>Fumia</taxon>
    </lineage>
</organism>
<feature type="transmembrane region" description="Helical" evidence="12">
    <location>
        <begin position="242"/>
        <end position="262"/>
    </location>
</feature>
<evidence type="ECO:0000256" key="3">
    <source>
        <dbReference type="ARBA" id="ARBA00022448"/>
    </source>
</evidence>
<evidence type="ECO:0000256" key="4">
    <source>
        <dbReference type="ARBA" id="ARBA00022475"/>
    </source>
</evidence>
<evidence type="ECO:0000256" key="5">
    <source>
        <dbReference type="ARBA" id="ARBA00022692"/>
    </source>
</evidence>
<dbReference type="FunFam" id="1.20.58.340:FF:000004">
    <property type="entry name" value="Magnesium transport protein CorA"/>
    <property type="match status" value="1"/>
</dbReference>
<name>A0A926E4C5_9FIRM</name>
<dbReference type="Proteomes" id="UP000610760">
    <property type="component" value="Unassembled WGS sequence"/>
</dbReference>
<dbReference type="Gene3D" id="1.20.58.340">
    <property type="entry name" value="Magnesium transport protein CorA, transmembrane region"/>
    <property type="match status" value="2"/>
</dbReference>
<keyword evidence="4" id="KW-1003">Cell membrane</keyword>
<dbReference type="CDD" id="cd12826">
    <property type="entry name" value="EcCorA_ZntB-like_u1"/>
    <property type="match status" value="1"/>
</dbReference>
<evidence type="ECO:0000256" key="1">
    <source>
        <dbReference type="ARBA" id="ARBA00004651"/>
    </source>
</evidence>
<comment type="subcellular location">
    <subcellularLocation>
        <location evidence="1">Cell membrane</location>
        <topology evidence="1">Multi-pass membrane protein</topology>
    </subcellularLocation>
</comment>
<dbReference type="Pfam" id="PF01544">
    <property type="entry name" value="CorA"/>
    <property type="match status" value="1"/>
</dbReference>
<dbReference type="InterPro" id="IPR002523">
    <property type="entry name" value="MgTranspt_CorA/ZnTranspt_ZntB"/>
</dbReference>
<evidence type="ECO:0000256" key="7">
    <source>
        <dbReference type="ARBA" id="ARBA00022989"/>
    </source>
</evidence>
<comment type="function">
    <text evidence="11">Mediates influx of magnesium ions. Alternates between open and closed states. Activated by low cytoplasmic Mg(2+) levels. Inactive when cytoplasmic Mg(2+) levels are high.</text>
</comment>
<dbReference type="PANTHER" id="PTHR46494">
    <property type="entry name" value="CORA FAMILY METAL ION TRANSPORTER (EUROFUNG)"/>
    <property type="match status" value="1"/>
</dbReference>
<keyword evidence="6" id="KW-0460">Magnesium</keyword>
<evidence type="ECO:0000313" key="13">
    <source>
        <dbReference type="EMBL" id="MBC8559001.1"/>
    </source>
</evidence>
<dbReference type="AlphaFoldDB" id="A0A926E4C5"/>
<protein>
    <submittedName>
        <fullName evidence="13">Magnesium transporter</fullName>
    </submittedName>
</protein>
<sequence>MLFLLENGILKKADSFPEKGKCVCLCRTGEAFPENLAPLKTAEMVLKNPSTRFESYENLDTVRLNLPDHRLKEGKSSGITIFVTGQGILIFCDTEHLMEMVQMELTAPRQNLTAEKILSGLFEGILSEDAAYLAQLEAGVEQLEDDVLLDKRQKDYTKKILRLRKRLMSLKRHYERVTDVFERLMLNENSLLSLRGIKSLQIPYGRAERLYQEVLHLLDYVTQVREAYQAEVDISLNQTMKLFTVLAAVFLPLTLIAGWYGMNFDMPEYRWAGGYPVIIAFSIGVVIICILYFKRKKWF</sequence>
<comment type="catalytic activity">
    <reaction evidence="10">
        <text>Mg(2+)(in) = Mg(2+)(out)</text>
        <dbReference type="Rhea" id="RHEA:29827"/>
        <dbReference type="ChEBI" id="CHEBI:18420"/>
    </reaction>
</comment>
<proteinExistence type="inferred from homology"/>
<comment type="similarity">
    <text evidence="2">Belongs to the CorA metal ion transporter (MIT) (TC 1.A.35) family.</text>
</comment>
<reference evidence="13" key="1">
    <citation type="submission" date="2020-08" db="EMBL/GenBank/DDBJ databases">
        <title>Genome public.</title>
        <authorList>
            <person name="Liu C."/>
            <person name="Sun Q."/>
        </authorList>
    </citation>
    <scope>NUCLEOTIDE SEQUENCE</scope>
    <source>
        <strain evidence="13">NSJ-33</strain>
    </source>
</reference>
<keyword evidence="9 12" id="KW-0472">Membrane</keyword>
<evidence type="ECO:0000313" key="14">
    <source>
        <dbReference type="Proteomes" id="UP000610760"/>
    </source>
</evidence>
<dbReference type="RefSeq" id="WP_249293895.1">
    <property type="nucleotide sequence ID" value="NZ_JACRSV010000001.1"/>
</dbReference>
<evidence type="ECO:0000256" key="11">
    <source>
        <dbReference type="ARBA" id="ARBA00045497"/>
    </source>
</evidence>
<keyword evidence="14" id="KW-1185">Reference proteome</keyword>
<dbReference type="GO" id="GO:0015095">
    <property type="term" value="F:magnesium ion transmembrane transporter activity"/>
    <property type="evidence" value="ECO:0007669"/>
    <property type="project" value="TreeGrafter"/>
</dbReference>
<keyword evidence="7 12" id="KW-1133">Transmembrane helix</keyword>
<keyword evidence="8" id="KW-0406">Ion transport</keyword>
<gene>
    <name evidence="13" type="ORF">H8710_02840</name>
</gene>
<evidence type="ECO:0000256" key="12">
    <source>
        <dbReference type="SAM" id="Phobius"/>
    </source>
</evidence>
<dbReference type="GO" id="GO:0050897">
    <property type="term" value="F:cobalt ion binding"/>
    <property type="evidence" value="ECO:0007669"/>
    <property type="project" value="TreeGrafter"/>
</dbReference>
<dbReference type="SUPFAM" id="SSF143865">
    <property type="entry name" value="CorA soluble domain-like"/>
    <property type="match status" value="1"/>
</dbReference>
<dbReference type="InterPro" id="IPR045861">
    <property type="entry name" value="CorA_cytoplasmic_dom"/>
</dbReference>
<comment type="caution">
    <text evidence="13">The sequence shown here is derived from an EMBL/GenBank/DDBJ whole genome shotgun (WGS) entry which is preliminary data.</text>
</comment>
<evidence type="ECO:0000256" key="10">
    <source>
        <dbReference type="ARBA" id="ARBA00034269"/>
    </source>
</evidence>